<evidence type="ECO:0000256" key="3">
    <source>
        <dbReference type="SAM" id="MobiDB-lite"/>
    </source>
</evidence>
<organism evidence="4 5">
    <name type="scientific">Brevibacterium aurantiacum</name>
    <dbReference type="NCBI Taxonomy" id="273384"/>
    <lineage>
        <taxon>Bacteria</taxon>
        <taxon>Bacillati</taxon>
        <taxon>Actinomycetota</taxon>
        <taxon>Actinomycetes</taxon>
        <taxon>Micrococcales</taxon>
        <taxon>Brevibacteriaceae</taxon>
        <taxon>Brevibacterium</taxon>
    </lineage>
</organism>
<keyword evidence="2" id="KW-0560">Oxidoreductase</keyword>
<gene>
    <name evidence="4" type="ORF">FO013_16880</name>
</gene>
<accession>A0A556C997</accession>
<dbReference type="PROSITE" id="PS00061">
    <property type="entry name" value="ADH_SHORT"/>
    <property type="match status" value="1"/>
</dbReference>
<protein>
    <submittedName>
        <fullName evidence="4">SDR family oxidoreductase</fullName>
    </submittedName>
</protein>
<evidence type="ECO:0000256" key="1">
    <source>
        <dbReference type="ARBA" id="ARBA00006484"/>
    </source>
</evidence>
<dbReference type="PRINTS" id="PR00081">
    <property type="entry name" value="GDHRDH"/>
</dbReference>
<dbReference type="Pfam" id="PF13561">
    <property type="entry name" value="adh_short_C2"/>
    <property type="match status" value="1"/>
</dbReference>
<evidence type="ECO:0000256" key="2">
    <source>
        <dbReference type="ARBA" id="ARBA00023002"/>
    </source>
</evidence>
<comment type="similarity">
    <text evidence="1">Belongs to the short-chain dehydrogenases/reductases (SDR) family.</text>
</comment>
<dbReference type="RefSeq" id="WP_143923713.1">
    <property type="nucleotide sequence ID" value="NZ_VLTK01000010.1"/>
</dbReference>
<evidence type="ECO:0000313" key="4">
    <source>
        <dbReference type="EMBL" id="TSI13981.1"/>
    </source>
</evidence>
<feature type="region of interest" description="Disordered" evidence="3">
    <location>
        <begin position="192"/>
        <end position="216"/>
    </location>
</feature>
<sequence length="261" mass="27047">MTHSTTIQNGTENYVENRHAGKVALVMGGARGIGAGIVSRLAAEGARVTFTYASATAEADALVTRIAESGGQAIGVKANSADRVQIREVISNVTTQEGRLDIVVANAGGGTKKRVDQLSDDEIDHMINVNIRGTLDTIRFSTPHLGEGGRAIVIGSVSANHFPDDVTSIYGMTKGAVASLVRGLSRELGPRGITINNVQPGPVNTPANPQDGPYGDTLRATIPVGRFGRVDEVASLVSHLASEDGAYVNGASLDIDGGYSA</sequence>
<dbReference type="InterPro" id="IPR002347">
    <property type="entry name" value="SDR_fam"/>
</dbReference>
<dbReference type="EMBL" id="VLTK01000010">
    <property type="protein sequence ID" value="TSI13981.1"/>
    <property type="molecule type" value="Genomic_DNA"/>
</dbReference>
<dbReference type="AlphaFoldDB" id="A0A556C997"/>
<proteinExistence type="inferred from homology"/>
<comment type="caution">
    <text evidence="4">The sequence shown here is derived from an EMBL/GenBank/DDBJ whole genome shotgun (WGS) entry which is preliminary data.</text>
</comment>
<dbReference type="GO" id="GO:0016491">
    <property type="term" value="F:oxidoreductase activity"/>
    <property type="evidence" value="ECO:0007669"/>
    <property type="project" value="UniProtKB-KW"/>
</dbReference>
<reference evidence="4 5" key="1">
    <citation type="submission" date="2019-07" db="EMBL/GenBank/DDBJ databases">
        <title>Draft genome sequence of Brevibacterium aurantiacum XU54 isolated from Xinjiang China.</title>
        <authorList>
            <person name="Xu X."/>
        </authorList>
    </citation>
    <scope>NUCLEOTIDE SEQUENCE [LARGE SCALE GENOMIC DNA]</scope>
    <source>
        <strain evidence="4 5">XU54</strain>
    </source>
</reference>
<evidence type="ECO:0000313" key="5">
    <source>
        <dbReference type="Proteomes" id="UP000316406"/>
    </source>
</evidence>
<dbReference type="FunFam" id="3.40.50.720:FF:000084">
    <property type="entry name" value="Short-chain dehydrogenase reductase"/>
    <property type="match status" value="1"/>
</dbReference>
<dbReference type="PRINTS" id="PR00080">
    <property type="entry name" value="SDRFAMILY"/>
</dbReference>
<dbReference type="InterPro" id="IPR036291">
    <property type="entry name" value="NAD(P)-bd_dom_sf"/>
</dbReference>
<dbReference type="InterPro" id="IPR020904">
    <property type="entry name" value="Sc_DH/Rdtase_CS"/>
</dbReference>
<dbReference type="SUPFAM" id="SSF51735">
    <property type="entry name" value="NAD(P)-binding Rossmann-fold domains"/>
    <property type="match status" value="1"/>
</dbReference>
<dbReference type="Proteomes" id="UP000316406">
    <property type="component" value="Unassembled WGS sequence"/>
</dbReference>
<dbReference type="OrthoDB" id="9804774at2"/>
<name>A0A556C997_BREAU</name>
<dbReference type="PANTHER" id="PTHR43639:SF1">
    <property type="entry name" value="SHORT-CHAIN DEHYDROGENASE_REDUCTASE FAMILY PROTEIN"/>
    <property type="match status" value="1"/>
</dbReference>
<dbReference type="PANTHER" id="PTHR43639">
    <property type="entry name" value="OXIDOREDUCTASE, SHORT-CHAIN DEHYDROGENASE/REDUCTASE FAMILY (AFU_ORTHOLOGUE AFUA_5G02870)"/>
    <property type="match status" value="1"/>
</dbReference>
<keyword evidence="5" id="KW-1185">Reference proteome</keyword>
<dbReference type="Gene3D" id="3.40.50.720">
    <property type="entry name" value="NAD(P)-binding Rossmann-like Domain"/>
    <property type="match status" value="1"/>
</dbReference>